<evidence type="ECO:0000256" key="1">
    <source>
        <dbReference type="SAM" id="Phobius"/>
    </source>
</evidence>
<evidence type="ECO:0000313" key="2">
    <source>
        <dbReference type="EMBL" id="MBP2472714.1"/>
    </source>
</evidence>
<name>A0ABS5A805_9PSEU</name>
<dbReference type="Proteomes" id="UP001519363">
    <property type="component" value="Unassembled WGS sequence"/>
</dbReference>
<organism evidence="2 3">
    <name type="scientific">Crossiella equi</name>
    <dbReference type="NCBI Taxonomy" id="130796"/>
    <lineage>
        <taxon>Bacteria</taxon>
        <taxon>Bacillati</taxon>
        <taxon>Actinomycetota</taxon>
        <taxon>Actinomycetes</taxon>
        <taxon>Pseudonocardiales</taxon>
        <taxon>Pseudonocardiaceae</taxon>
        <taxon>Crossiella</taxon>
    </lineage>
</organism>
<protein>
    <submittedName>
        <fullName evidence="2">Uncharacterized protein</fullName>
    </submittedName>
</protein>
<gene>
    <name evidence="2" type="ORF">JOF53_001586</name>
</gene>
<keyword evidence="3" id="KW-1185">Reference proteome</keyword>
<reference evidence="2 3" key="1">
    <citation type="submission" date="2021-03" db="EMBL/GenBank/DDBJ databases">
        <title>Sequencing the genomes of 1000 actinobacteria strains.</title>
        <authorList>
            <person name="Klenk H.-P."/>
        </authorList>
    </citation>
    <scope>NUCLEOTIDE SEQUENCE [LARGE SCALE GENOMIC DNA]</scope>
    <source>
        <strain evidence="2 3">DSM 44580</strain>
    </source>
</reference>
<keyword evidence="1" id="KW-1133">Transmembrane helix</keyword>
<accession>A0ABS5A805</accession>
<feature type="transmembrane region" description="Helical" evidence="1">
    <location>
        <begin position="406"/>
        <end position="423"/>
    </location>
</feature>
<evidence type="ECO:0000313" key="3">
    <source>
        <dbReference type="Proteomes" id="UP001519363"/>
    </source>
</evidence>
<keyword evidence="1" id="KW-0472">Membrane</keyword>
<feature type="transmembrane region" description="Helical" evidence="1">
    <location>
        <begin position="435"/>
        <end position="456"/>
    </location>
</feature>
<feature type="transmembrane region" description="Helical" evidence="1">
    <location>
        <begin position="462"/>
        <end position="485"/>
    </location>
</feature>
<keyword evidence="1" id="KW-0812">Transmembrane</keyword>
<proteinExistence type="predicted"/>
<dbReference type="EMBL" id="JAGIOO010000001">
    <property type="protein sequence ID" value="MBP2472714.1"/>
    <property type="molecule type" value="Genomic_DNA"/>
</dbReference>
<sequence length="486" mass="53007">MTGVDRAGSASARLLAAARPELYRRNAFRLTGLATDASPRVVRQRRQVLLHTGDGPDAELRTALDELADTEARLVAELFWLWGEPGACGCPAQAHAWHDNAVTRHAQALDHELDGTAGDRAQLWQDAQDAWLDALDLPGFWDHVRARVAALRDRRLDESTVEGLREGLLPALLAPQVELAAARRDPGLMALLDEWEVPGDLIHQARLRAAEPVLAEATAVVGEFDRLHDEERLADVHRRHHELVAALHRLEAALPHERFRQAARQRDRAAIVLNNCATALMDVPGQDRAVLELLAAAEALVVEEEGRARIRGNLAFFPARDQLTEVTRLLQRRRFHQALALLHRLRAEQTDPELLAQVNGMITQLDALFAGQANAGCATAGPLAGATVAFGYLVVLGHLLLGQGDWTYVLTAVLLSPLPMTVVRARWFRHGPRLWHGALGVLGVLATVALLVGLGLSHGSLAPLWAVLAFWVALPVSTAIGQAVAR</sequence>
<feature type="transmembrane region" description="Helical" evidence="1">
    <location>
        <begin position="380"/>
        <end position="400"/>
    </location>
</feature>
<comment type="caution">
    <text evidence="2">The sequence shown here is derived from an EMBL/GenBank/DDBJ whole genome shotgun (WGS) entry which is preliminary data.</text>
</comment>
<dbReference type="RefSeq" id="WP_158103549.1">
    <property type="nucleotide sequence ID" value="NZ_JAGIOO010000001.1"/>
</dbReference>